<dbReference type="EMBL" id="BMWS01000005">
    <property type="protein sequence ID" value="GGX11302.1"/>
    <property type="molecule type" value="Genomic_DNA"/>
</dbReference>
<name>A0A918N2E9_9FLAO</name>
<proteinExistence type="predicted"/>
<reference evidence="1 2" key="1">
    <citation type="journal article" date="2014" name="Int. J. Syst. Evol. Microbiol.">
        <title>Complete genome sequence of Corynebacterium casei LMG S-19264T (=DSM 44701T), isolated from a smear-ripened cheese.</title>
        <authorList>
            <consortium name="US DOE Joint Genome Institute (JGI-PGF)"/>
            <person name="Walter F."/>
            <person name="Albersmeier A."/>
            <person name="Kalinowski J."/>
            <person name="Ruckert C."/>
        </authorList>
    </citation>
    <scope>NUCLEOTIDE SEQUENCE [LARGE SCALE GENOMIC DNA]</scope>
    <source>
        <strain evidence="1 2">KCTC 12285</strain>
    </source>
</reference>
<organism evidence="1 2">
    <name type="scientific">Aquimarina muelleri</name>
    <dbReference type="NCBI Taxonomy" id="279356"/>
    <lineage>
        <taxon>Bacteria</taxon>
        <taxon>Pseudomonadati</taxon>
        <taxon>Bacteroidota</taxon>
        <taxon>Flavobacteriia</taxon>
        <taxon>Flavobacteriales</taxon>
        <taxon>Flavobacteriaceae</taxon>
        <taxon>Aquimarina</taxon>
    </lineage>
</organism>
<sequence>MAIEKFIVTKFKVVETRTLSEINKVKRELYYERINLNTNDSKRMLYVTEEASEFYIKGTASFTDVTNTEIKNPKKFSEYFNKKDAGDIATVGLKEGREILRFLDYVSVTQTLISMFPKEGSTSLEIPKPSSAAGIISIFATGELTWALSGALSSLFMVADVIVTEKIAPMINDIKDYYKEELEKVKLLGLRELRFFIDTSKREVFGFKLLDNIPSETHCKVMNNEIKTISEFKKSRSEDVFGSEVFYTYLVQEIDDKKTERLIYIIDSVYKQ</sequence>
<evidence type="ECO:0000313" key="1">
    <source>
        <dbReference type="EMBL" id="GGX11302.1"/>
    </source>
</evidence>
<evidence type="ECO:0000313" key="2">
    <source>
        <dbReference type="Proteomes" id="UP000601108"/>
    </source>
</evidence>
<protein>
    <submittedName>
        <fullName evidence="1">Uncharacterized protein</fullName>
    </submittedName>
</protein>
<gene>
    <name evidence="1" type="ORF">GCM10007384_11410</name>
</gene>
<accession>A0A918N2E9</accession>
<dbReference type="Proteomes" id="UP000601108">
    <property type="component" value="Unassembled WGS sequence"/>
</dbReference>
<comment type="caution">
    <text evidence="1">The sequence shown here is derived from an EMBL/GenBank/DDBJ whole genome shotgun (WGS) entry which is preliminary data.</text>
</comment>
<dbReference type="AlphaFoldDB" id="A0A918N2E9"/>
<keyword evidence="2" id="KW-1185">Reference proteome</keyword>